<dbReference type="RefSeq" id="XP_009217726.1">
    <property type="nucleotide sequence ID" value="XM_009219462.1"/>
</dbReference>
<reference evidence="1" key="3">
    <citation type="submission" date="2010-09" db="EMBL/GenBank/DDBJ databases">
        <title>Annotation of Gaeumannomyces graminis var. tritici R3-111a-1.</title>
        <authorList>
            <consortium name="The Broad Institute Genome Sequencing Platform"/>
            <person name="Ma L.-J."/>
            <person name="Dead R."/>
            <person name="Young S.K."/>
            <person name="Zeng Q."/>
            <person name="Gargeya S."/>
            <person name="Fitzgerald M."/>
            <person name="Haas B."/>
            <person name="Abouelleil A."/>
            <person name="Alvarado L."/>
            <person name="Arachchi H.M."/>
            <person name="Berlin A."/>
            <person name="Brown A."/>
            <person name="Chapman S.B."/>
            <person name="Chen Z."/>
            <person name="Dunbar C."/>
            <person name="Freedman E."/>
            <person name="Gearin G."/>
            <person name="Gellesch M."/>
            <person name="Goldberg J."/>
            <person name="Griggs A."/>
            <person name="Gujja S."/>
            <person name="Heiman D."/>
            <person name="Howarth C."/>
            <person name="Larson L."/>
            <person name="Lui A."/>
            <person name="MacDonald P.J.P."/>
            <person name="Mehta T."/>
            <person name="Montmayeur A."/>
            <person name="Murphy C."/>
            <person name="Neiman D."/>
            <person name="Pearson M."/>
            <person name="Priest M."/>
            <person name="Roberts A."/>
            <person name="Saif S."/>
            <person name="Shea T."/>
            <person name="Shenoy N."/>
            <person name="Sisk P."/>
            <person name="Stolte C."/>
            <person name="Sykes S."/>
            <person name="Yandava C."/>
            <person name="Wortman J."/>
            <person name="Nusbaum C."/>
            <person name="Birren B."/>
        </authorList>
    </citation>
    <scope>NUCLEOTIDE SEQUENCE</scope>
    <source>
        <strain evidence="1">R3-111a-1</strain>
    </source>
</reference>
<dbReference type="AlphaFoldDB" id="J3NKB3"/>
<proteinExistence type="predicted"/>
<dbReference type="HOGENOM" id="CLU_1885896_0_0_1"/>
<dbReference type="EMBL" id="GL385395">
    <property type="protein sequence ID" value="EJT81717.1"/>
    <property type="molecule type" value="Genomic_DNA"/>
</dbReference>
<sequence>MEPWSFLPGSDMDRGLAVRAAVAHALPNHSAGLGAHGVAPLPAAAVRFERGPAFAQGISTPTSASSNLLPSLFSVSTVRHGRIGDQFPQSKSNMAETDWQIRPILQRTPCPPCRAPAPAAWPVGAPARDQLPLSI</sequence>
<keyword evidence="3" id="KW-1185">Reference proteome</keyword>
<dbReference type="OrthoDB" id="10451106at2759"/>
<dbReference type="eggNOG" id="ENOG502T7PD">
    <property type="taxonomic scope" value="Eukaryota"/>
</dbReference>
<evidence type="ECO:0000313" key="1">
    <source>
        <dbReference type="EMBL" id="EJT81717.1"/>
    </source>
</evidence>
<dbReference type="GeneID" id="20342151"/>
<dbReference type="VEuPathDB" id="FungiDB:GGTG_01693"/>
<protein>
    <submittedName>
        <fullName evidence="1 2">Uncharacterized protein</fullName>
    </submittedName>
</protein>
<reference evidence="2" key="5">
    <citation type="submission" date="2018-04" db="UniProtKB">
        <authorList>
            <consortium name="EnsemblFungi"/>
        </authorList>
    </citation>
    <scope>IDENTIFICATION</scope>
    <source>
        <strain evidence="2">R3-111a-1</strain>
    </source>
</reference>
<accession>J3NKB3</accession>
<name>J3NKB3_GAET3</name>
<reference evidence="2" key="4">
    <citation type="journal article" date="2015" name="G3 (Bethesda)">
        <title>Genome sequences of three phytopathogenic species of the Magnaporthaceae family of fungi.</title>
        <authorList>
            <person name="Okagaki L.H."/>
            <person name="Nunes C.C."/>
            <person name="Sailsbery J."/>
            <person name="Clay B."/>
            <person name="Brown D."/>
            <person name="John T."/>
            <person name="Oh Y."/>
            <person name="Young N."/>
            <person name="Fitzgerald M."/>
            <person name="Haas B.J."/>
            <person name="Zeng Q."/>
            <person name="Young S."/>
            <person name="Adiconis X."/>
            <person name="Fan L."/>
            <person name="Levin J.Z."/>
            <person name="Mitchell T.K."/>
            <person name="Okubara P.A."/>
            <person name="Farman M.L."/>
            <person name="Kohn L.M."/>
            <person name="Birren B."/>
            <person name="Ma L.-J."/>
            <person name="Dean R.A."/>
        </authorList>
    </citation>
    <scope>NUCLEOTIDE SEQUENCE</scope>
    <source>
        <strain evidence="2">R3-111a-1</strain>
    </source>
</reference>
<dbReference type="Proteomes" id="UP000006039">
    <property type="component" value="Unassembled WGS sequence"/>
</dbReference>
<evidence type="ECO:0000313" key="2">
    <source>
        <dbReference type="EnsemblFungi" id="EJT81717"/>
    </source>
</evidence>
<organism evidence="1">
    <name type="scientific">Gaeumannomyces tritici (strain R3-111a-1)</name>
    <name type="common">Wheat and barley take-all root rot fungus</name>
    <name type="synonym">Gaeumannomyces graminis var. tritici</name>
    <dbReference type="NCBI Taxonomy" id="644352"/>
    <lineage>
        <taxon>Eukaryota</taxon>
        <taxon>Fungi</taxon>
        <taxon>Dikarya</taxon>
        <taxon>Ascomycota</taxon>
        <taxon>Pezizomycotina</taxon>
        <taxon>Sordariomycetes</taxon>
        <taxon>Sordariomycetidae</taxon>
        <taxon>Magnaporthales</taxon>
        <taxon>Magnaporthaceae</taxon>
        <taxon>Gaeumannomyces</taxon>
    </lineage>
</organism>
<reference evidence="3" key="1">
    <citation type="submission" date="2010-07" db="EMBL/GenBank/DDBJ databases">
        <title>The genome sequence of Gaeumannomyces graminis var. tritici strain R3-111a-1.</title>
        <authorList>
            <consortium name="The Broad Institute Genome Sequencing Platform"/>
            <person name="Ma L.-J."/>
            <person name="Dead R."/>
            <person name="Young S."/>
            <person name="Zeng Q."/>
            <person name="Koehrsen M."/>
            <person name="Alvarado L."/>
            <person name="Berlin A."/>
            <person name="Chapman S.B."/>
            <person name="Chen Z."/>
            <person name="Freedman E."/>
            <person name="Gellesch M."/>
            <person name="Goldberg J."/>
            <person name="Griggs A."/>
            <person name="Gujja S."/>
            <person name="Heilman E.R."/>
            <person name="Heiman D."/>
            <person name="Hepburn T."/>
            <person name="Howarth C."/>
            <person name="Jen D."/>
            <person name="Larson L."/>
            <person name="Mehta T."/>
            <person name="Neiman D."/>
            <person name="Pearson M."/>
            <person name="Roberts A."/>
            <person name="Saif S."/>
            <person name="Shea T."/>
            <person name="Shenoy N."/>
            <person name="Sisk P."/>
            <person name="Stolte C."/>
            <person name="Sykes S."/>
            <person name="Walk T."/>
            <person name="White J."/>
            <person name="Yandava C."/>
            <person name="Haas B."/>
            <person name="Nusbaum C."/>
            <person name="Birren B."/>
        </authorList>
    </citation>
    <scope>NUCLEOTIDE SEQUENCE [LARGE SCALE GENOMIC DNA]</scope>
    <source>
        <strain evidence="3">R3-111a-1</strain>
    </source>
</reference>
<dbReference type="EnsemblFungi" id="EJT81717">
    <property type="protein sequence ID" value="EJT81717"/>
    <property type="gene ID" value="GGTG_01693"/>
</dbReference>
<evidence type="ECO:0000313" key="3">
    <source>
        <dbReference type="Proteomes" id="UP000006039"/>
    </source>
</evidence>
<gene>
    <name evidence="2" type="primary">20342151</name>
    <name evidence="1" type="ORF">GGTG_01693</name>
</gene>
<reference evidence="1" key="2">
    <citation type="submission" date="2010-07" db="EMBL/GenBank/DDBJ databases">
        <authorList>
            <consortium name="The Broad Institute Genome Sequencing Platform"/>
            <consortium name="Broad Institute Genome Sequencing Center for Infectious Disease"/>
            <person name="Ma L.-J."/>
            <person name="Dead R."/>
            <person name="Young S."/>
            <person name="Zeng Q."/>
            <person name="Koehrsen M."/>
            <person name="Alvarado L."/>
            <person name="Berlin A."/>
            <person name="Chapman S.B."/>
            <person name="Chen Z."/>
            <person name="Freedman E."/>
            <person name="Gellesch M."/>
            <person name="Goldberg J."/>
            <person name="Griggs A."/>
            <person name="Gujja S."/>
            <person name="Heilman E.R."/>
            <person name="Heiman D."/>
            <person name="Hepburn T."/>
            <person name="Howarth C."/>
            <person name="Jen D."/>
            <person name="Larson L."/>
            <person name="Mehta T."/>
            <person name="Neiman D."/>
            <person name="Pearson M."/>
            <person name="Roberts A."/>
            <person name="Saif S."/>
            <person name="Shea T."/>
            <person name="Shenoy N."/>
            <person name="Sisk P."/>
            <person name="Stolte C."/>
            <person name="Sykes S."/>
            <person name="Walk T."/>
            <person name="White J."/>
            <person name="Yandava C."/>
            <person name="Haas B."/>
            <person name="Nusbaum C."/>
            <person name="Birren B."/>
        </authorList>
    </citation>
    <scope>NUCLEOTIDE SEQUENCE</scope>
    <source>
        <strain evidence="1">R3-111a-1</strain>
    </source>
</reference>